<sequence length="79" mass="9082">MLEIAFCQRTIRRISLGLNTNRARDSDGIPPIVLKKCASELIPVLCMLFNYYYKLGIFPSNWQIAKVQPVAKKRQKDPT</sequence>
<dbReference type="AlphaFoldDB" id="A0A9N9SEL2"/>
<gene>
    <name evidence="1" type="ORF">PHAECO_LOCUS6026</name>
</gene>
<reference evidence="1" key="2">
    <citation type="submission" date="2022-10" db="EMBL/GenBank/DDBJ databases">
        <authorList>
            <consortium name="ENA_rothamsted_submissions"/>
            <consortium name="culmorum"/>
            <person name="King R."/>
        </authorList>
    </citation>
    <scope>NUCLEOTIDE SEQUENCE</scope>
</reference>
<dbReference type="Proteomes" id="UP001153737">
    <property type="component" value="Chromosome 2"/>
</dbReference>
<reference evidence="1" key="1">
    <citation type="submission" date="2022-01" db="EMBL/GenBank/DDBJ databases">
        <authorList>
            <person name="King R."/>
        </authorList>
    </citation>
    <scope>NUCLEOTIDE SEQUENCE</scope>
</reference>
<evidence type="ECO:0000313" key="1">
    <source>
        <dbReference type="EMBL" id="CAG9818967.1"/>
    </source>
</evidence>
<keyword evidence="2" id="KW-1185">Reference proteome</keyword>
<dbReference type="OrthoDB" id="420528at2759"/>
<organism evidence="1 2">
    <name type="scientific">Phaedon cochleariae</name>
    <name type="common">Mustard beetle</name>
    <dbReference type="NCBI Taxonomy" id="80249"/>
    <lineage>
        <taxon>Eukaryota</taxon>
        <taxon>Metazoa</taxon>
        <taxon>Ecdysozoa</taxon>
        <taxon>Arthropoda</taxon>
        <taxon>Hexapoda</taxon>
        <taxon>Insecta</taxon>
        <taxon>Pterygota</taxon>
        <taxon>Neoptera</taxon>
        <taxon>Endopterygota</taxon>
        <taxon>Coleoptera</taxon>
        <taxon>Polyphaga</taxon>
        <taxon>Cucujiformia</taxon>
        <taxon>Chrysomeloidea</taxon>
        <taxon>Chrysomelidae</taxon>
        <taxon>Chrysomelinae</taxon>
        <taxon>Chrysomelini</taxon>
        <taxon>Phaedon</taxon>
    </lineage>
</organism>
<accession>A0A9N9SEL2</accession>
<evidence type="ECO:0000313" key="2">
    <source>
        <dbReference type="Proteomes" id="UP001153737"/>
    </source>
</evidence>
<proteinExistence type="predicted"/>
<name>A0A9N9SEL2_PHACE</name>
<dbReference type="EMBL" id="OU896708">
    <property type="protein sequence ID" value="CAG9818967.1"/>
    <property type="molecule type" value="Genomic_DNA"/>
</dbReference>
<protein>
    <submittedName>
        <fullName evidence="1">Uncharacterized protein</fullName>
    </submittedName>
</protein>